<gene>
    <name evidence="1" type="ORF">IC795_11120</name>
</gene>
<organism evidence="1 2">
    <name type="scientific">Acinetobacter seifertii</name>
    <dbReference type="NCBI Taxonomy" id="1530123"/>
    <lineage>
        <taxon>Bacteria</taxon>
        <taxon>Pseudomonadati</taxon>
        <taxon>Pseudomonadota</taxon>
        <taxon>Gammaproteobacteria</taxon>
        <taxon>Moraxellales</taxon>
        <taxon>Moraxellaceae</taxon>
        <taxon>Acinetobacter</taxon>
        <taxon>Acinetobacter calcoaceticus/baumannii complex</taxon>
    </lineage>
</organism>
<reference evidence="2" key="1">
    <citation type="submission" date="2020-09" db="EMBL/GenBank/DDBJ databases">
        <title>Clinical and molecular characterization of Acinetobacter seifertii in Taiwan.</title>
        <authorList>
            <person name="Li L.-H."/>
            <person name="Yang Y.-S."/>
            <person name="Sun J.-R."/>
            <person name="Huang T.-W."/>
            <person name="Huang W.-C."/>
            <person name="Wang Y.-C."/>
            <person name="Kuo T.-H."/>
            <person name="Kuo S.-C."/>
            <person name="Chen T.-L."/>
        </authorList>
    </citation>
    <scope>NUCLEOTIDE SEQUENCE [LARGE SCALE GENOMIC DNA]</scope>
    <source>
        <strain evidence="2">AS72</strain>
    </source>
</reference>
<protein>
    <submittedName>
        <fullName evidence="1">PAAR domain-containing protein</fullName>
    </submittedName>
</protein>
<dbReference type="AlphaFoldDB" id="A0A7H2PXZ8"/>
<proteinExistence type="predicted"/>
<dbReference type="InterPro" id="IPR008727">
    <property type="entry name" value="PAAR_motif"/>
</dbReference>
<evidence type="ECO:0000313" key="2">
    <source>
        <dbReference type="Proteomes" id="UP000516745"/>
    </source>
</evidence>
<reference evidence="1 2" key="2">
    <citation type="submission" date="2020-09" db="EMBL/GenBank/DDBJ databases">
        <authorList>
            <person name="Chen F.-J."/>
            <person name="Lee Y.-T."/>
        </authorList>
    </citation>
    <scope>NUCLEOTIDE SEQUENCE [LARGE SCALE GENOMIC DNA]</scope>
    <source>
        <strain evidence="1 2">AS72</strain>
    </source>
</reference>
<evidence type="ECO:0000313" key="1">
    <source>
        <dbReference type="EMBL" id="QNX07731.1"/>
    </source>
</evidence>
<name>A0A7H2PXZ8_9GAMM</name>
<accession>A0A7H2PXZ8</accession>
<sequence>MATPKFLNELPVEQLFKLSEEDITQTIEGEQLYYHHKPHTVYYLAVNGSKTRNGGLVRALNANYKIGGITVASIGDEAIYTDGTTSKIISGAGISCIVNGKSVALVGSRLENGDEIIDSPNTSVAIRIFQDQPTPKNFLNHDNSQGFKHG</sequence>
<dbReference type="EMBL" id="CP061565">
    <property type="protein sequence ID" value="QNX07731.1"/>
    <property type="molecule type" value="Genomic_DNA"/>
</dbReference>
<dbReference type="Pfam" id="PF05488">
    <property type="entry name" value="PAAR_motif"/>
    <property type="match status" value="1"/>
</dbReference>
<dbReference type="Proteomes" id="UP000516745">
    <property type="component" value="Chromosome"/>
</dbReference>